<comment type="caution">
    <text evidence="4">The sequence shown here is derived from an EMBL/GenBank/DDBJ whole genome shotgun (WGS) entry which is preliminary data.</text>
</comment>
<reference evidence="4 5" key="1">
    <citation type="journal article" date="2018" name="PLoS Genet.">
        <title>Population sequencing reveals clonal diversity and ancestral inbreeding in the grapevine cultivar Chardonnay.</title>
        <authorList>
            <person name="Roach M.J."/>
            <person name="Johnson D.L."/>
            <person name="Bohlmann J."/>
            <person name="van Vuuren H.J."/>
            <person name="Jones S.J."/>
            <person name="Pretorius I.S."/>
            <person name="Schmidt S.A."/>
            <person name="Borneman A.R."/>
        </authorList>
    </citation>
    <scope>NUCLEOTIDE SEQUENCE [LARGE SCALE GENOMIC DNA]</scope>
    <source>
        <strain evidence="5">cv. Chardonnay</strain>
        <tissue evidence="4">Leaf</tissue>
    </source>
</reference>
<comment type="similarity">
    <text evidence="1">Belongs to the amino acid-polyamine-organocation (APC) superfamily. Cationic amino acid transporter (CAT) (TC 2.A.3.3) family.</text>
</comment>
<evidence type="ECO:0000256" key="2">
    <source>
        <dbReference type="SAM" id="Phobius"/>
    </source>
</evidence>
<keyword evidence="2" id="KW-1133">Transmembrane helix</keyword>
<feature type="transmembrane region" description="Helical" evidence="2">
    <location>
        <begin position="137"/>
        <end position="160"/>
    </location>
</feature>
<evidence type="ECO:0000313" key="4">
    <source>
        <dbReference type="EMBL" id="RVW45560.1"/>
    </source>
</evidence>
<evidence type="ECO:0000256" key="1">
    <source>
        <dbReference type="ARBA" id="ARBA00008572"/>
    </source>
</evidence>
<keyword evidence="2" id="KW-0472">Membrane</keyword>
<evidence type="ECO:0000313" key="5">
    <source>
        <dbReference type="Proteomes" id="UP000288805"/>
    </source>
</evidence>
<proteinExistence type="inferred from homology"/>
<feature type="transmembrane region" description="Helical" evidence="2">
    <location>
        <begin position="110"/>
        <end position="130"/>
    </location>
</feature>
<feature type="transmembrane region" description="Helical" evidence="2">
    <location>
        <begin position="50"/>
        <end position="73"/>
    </location>
</feature>
<organism evidence="4 5">
    <name type="scientific">Vitis vinifera</name>
    <name type="common">Grape</name>
    <dbReference type="NCBI Taxonomy" id="29760"/>
    <lineage>
        <taxon>Eukaryota</taxon>
        <taxon>Viridiplantae</taxon>
        <taxon>Streptophyta</taxon>
        <taxon>Embryophyta</taxon>
        <taxon>Tracheophyta</taxon>
        <taxon>Spermatophyta</taxon>
        <taxon>Magnoliopsida</taxon>
        <taxon>eudicotyledons</taxon>
        <taxon>Gunneridae</taxon>
        <taxon>Pentapetalae</taxon>
        <taxon>rosids</taxon>
        <taxon>Vitales</taxon>
        <taxon>Vitaceae</taxon>
        <taxon>Viteae</taxon>
        <taxon>Vitis</taxon>
    </lineage>
</organism>
<name>A0A438EDJ4_VITVI</name>
<feature type="domain" description="Cationic amino acid transporter C-terminal" evidence="3">
    <location>
        <begin position="139"/>
        <end position="188"/>
    </location>
</feature>
<dbReference type="AlphaFoldDB" id="A0A438EDJ4"/>
<dbReference type="PANTHER" id="PTHR43243">
    <property type="entry name" value="INNER MEMBRANE TRANSPORTER YGJI-RELATED"/>
    <property type="match status" value="1"/>
</dbReference>
<feature type="transmembrane region" description="Helical" evidence="2">
    <location>
        <begin position="166"/>
        <end position="186"/>
    </location>
</feature>
<dbReference type="Gene3D" id="1.20.1740.10">
    <property type="entry name" value="Amino acid/polyamine transporter I"/>
    <property type="match status" value="1"/>
</dbReference>
<dbReference type="Proteomes" id="UP000288805">
    <property type="component" value="Unassembled WGS sequence"/>
</dbReference>
<accession>A0A438EDJ4</accession>
<feature type="transmembrane region" description="Helical" evidence="2">
    <location>
        <begin position="85"/>
        <end position="104"/>
    </location>
</feature>
<feature type="transmembrane region" description="Helical" evidence="2">
    <location>
        <begin position="25"/>
        <end position="44"/>
    </location>
</feature>
<dbReference type="PANTHER" id="PTHR43243:SF62">
    <property type="entry name" value="CATIONIC AMINO ACID TRANSPORTER 8, VACUOLAR"/>
    <property type="match status" value="1"/>
</dbReference>
<gene>
    <name evidence="4" type="primary">CAT8_2</name>
    <name evidence="4" type="ORF">CK203_092123</name>
</gene>
<dbReference type="EMBL" id="QGNW01001324">
    <property type="protein sequence ID" value="RVW45560.1"/>
    <property type="molecule type" value="Genomic_DNA"/>
</dbReference>
<keyword evidence="2" id="KW-0812">Transmembrane</keyword>
<sequence>MTQIARAHMIPPWFALVHPRTGTPINATLLMAIPGATIALFSSLDVLSSIFSFSTLLIFMLVAVALLVRRYYVKDTTAKRDLVKFLACLIVIIGSSIGIAVLWNSNTTEWVGYAVGAFLWFLGTLGMGLLPKQRVTNVWGVPLVPWLPSLSIGMNLFLIGSLGYQAFLRFFICSAVMLIYYFLVGLHATYDMARQNQQA</sequence>
<dbReference type="InterPro" id="IPR029485">
    <property type="entry name" value="CAT_C"/>
</dbReference>
<dbReference type="Pfam" id="PF13906">
    <property type="entry name" value="AA_permease_C"/>
    <property type="match status" value="1"/>
</dbReference>
<dbReference type="OrthoDB" id="3900342at2759"/>
<evidence type="ECO:0000259" key="3">
    <source>
        <dbReference type="Pfam" id="PF13906"/>
    </source>
</evidence>
<protein>
    <submittedName>
        <fullName evidence="4">Cationic amino acid transporter 8, vacuolar</fullName>
    </submittedName>
</protein>